<dbReference type="SUPFAM" id="SSF52540">
    <property type="entry name" value="P-loop containing nucleoside triphosphate hydrolases"/>
    <property type="match status" value="1"/>
</dbReference>
<dbReference type="PANTHER" id="PTHR43335">
    <property type="entry name" value="ABC TRANSPORTER, ATP-BINDING PROTEIN"/>
    <property type="match status" value="1"/>
</dbReference>
<dbReference type="RefSeq" id="WP_068684693.1">
    <property type="nucleotide sequence ID" value="NZ_LYPA01000065.1"/>
</dbReference>
<keyword evidence="4 6" id="KW-0067">ATP-binding</keyword>
<organism evidence="6 7">
    <name type="scientific">Paenibacillus oryzae</name>
    <dbReference type="NCBI Taxonomy" id="1844972"/>
    <lineage>
        <taxon>Bacteria</taxon>
        <taxon>Bacillati</taxon>
        <taxon>Bacillota</taxon>
        <taxon>Bacilli</taxon>
        <taxon>Bacillales</taxon>
        <taxon>Paenibacillaceae</taxon>
        <taxon>Paenibacillus</taxon>
    </lineage>
</organism>
<keyword evidence="2" id="KW-0813">Transport</keyword>
<sequence>MSTIEIMAAKALSKSYRSFTALHPADLSIARGEILGLVGKNGAGKTTLLKLITGQALTDAGELKLFSATTAQGLRQARQRIGAIVETPCFYRDMTALQNLEYYRIQRGIPGKEAPQNALLEVGLEQTGAKKFKDFSLGMKQRLGLALALMNHPDFLVLDEPLNGLDPVGIVEIRELLLKLNREKHITMLISCHVLAELQHLATTYAFIDEGKIVKKMTAKQLEEACSPFLRLVADEEARAVVVLERQIKGISFSVQPDKSIHIFNMHGRADEIVRVLADHSISVHGLESKRSSLEDYFLTLIGGSSK</sequence>
<comment type="similarity">
    <text evidence="1">Belongs to the ABC transporter superfamily.</text>
</comment>
<dbReference type="Pfam" id="PF00005">
    <property type="entry name" value="ABC_tran"/>
    <property type="match status" value="1"/>
</dbReference>
<evidence type="ECO:0000259" key="5">
    <source>
        <dbReference type="PROSITE" id="PS50893"/>
    </source>
</evidence>
<evidence type="ECO:0000256" key="4">
    <source>
        <dbReference type="ARBA" id="ARBA00022840"/>
    </source>
</evidence>
<evidence type="ECO:0000313" key="7">
    <source>
        <dbReference type="Proteomes" id="UP000092024"/>
    </source>
</evidence>
<dbReference type="STRING" id="1844972.A7K91_11920"/>
<proteinExistence type="inferred from homology"/>
<dbReference type="InterPro" id="IPR027417">
    <property type="entry name" value="P-loop_NTPase"/>
</dbReference>
<dbReference type="EMBL" id="LYPA01000065">
    <property type="protein sequence ID" value="OBR64232.1"/>
    <property type="molecule type" value="Genomic_DNA"/>
</dbReference>
<dbReference type="Gene3D" id="3.40.50.300">
    <property type="entry name" value="P-loop containing nucleotide triphosphate hydrolases"/>
    <property type="match status" value="1"/>
</dbReference>
<evidence type="ECO:0000256" key="3">
    <source>
        <dbReference type="ARBA" id="ARBA00022741"/>
    </source>
</evidence>
<keyword evidence="7" id="KW-1185">Reference proteome</keyword>
<dbReference type="OrthoDB" id="9804819at2"/>
<dbReference type="PANTHER" id="PTHR43335:SF8">
    <property type="entry name" value="ABC TRANSPORTER, ATP-BINDING PROTEIN"/>
    <property type="match status" value="1"/>
</dbReference>
<name>A0A1A5YF81_9BACL</name>
<feature type="domain" description="ABC transporter" evidence="5">
    <location>
        <begin position="7"/>
        <end position="235"/>
    </location>
</feature>
<gene>
    <name evidence="6" type="ORF">A7K91_11920</name>
</gene>
<dbReference type="SMART" id="SM00382">
    <property type="entry name" value="AAA"/>
    <property type="match status" value="1"/>
</dbReference>
<dbReference type="GO" id="GO:0016887">
    <property type="term" value="F:ATP hydrolysis activity"/>
    <property type="evidence" value="ECO:0007669"/>
    <property type="project" value="InterPro"/>
</dbReference>
<comment type="caution">
    <text evidence="6">The sequence shown here is derived from an EMBL/GenBank/DDBJ whole genome shotgun (WGS) entry which is preliminary data.</text>
</comment>
<accession>A0A1A5YF81</accession>
<keyword evidence="3" id="KW-0547">Nucleotide-binding</keyword>
<reference evidence="6 7" key="1">
    <citation type="submission" date="2016-05" db="EMBL/GenBank/DDBJ databases">
        <title>Paenibacillus oryzae. sp. nov., isolated from the rice root.</title>
        <authorList>
            <person name="Zhang J."/>
            <person name="Zhang X."/>
        </authorList>
    </citation>
    <scope>NUCLEOTIDE SEQUENCE [LARGE SCALE GENOMIC DNA]</scope>
    <source>
        <strain evidence="6 7">1DrF-4</strain>
    </source>
</reference>
<dbReference type="PROSITE" id="PS50893">
    <property type="entry name" value="ABC_TRANSPORTER_2"/>
    <property type="match status" value="1"/>
</dbReference>
<evidence type="ECO:0000256" key="1">
    <source>
        <dbReference type="ARBA" id="ARBA00005417"/>
    </source>
</evidence>
<dbReference type="InterPro" id="IPR003593">
    <property type="entry name" value="AAA+_ATPase"/>
</dbReference>
<dbReference type="Proteomes" id="UP000092024">
    <property type="component" value="Unassembled WGS sequence"/>
</dbReference>
<evidence type="ECO:0000313" key="6">
    <source>
        <dbReference type="EMBL" id="OBR64232.1"/>
    </source>
</evidence>
<protein>
    <submittedName>
        <fullName evidence="6">Bacitracin ABC transporter ATP-binding protein</fullName>
    </submittedName>
</protein>
<dbReference type="PROSITE" id="PS00211">
    <property type="entry name" value="ABC_TRANSPORTER_1"/>
    <property type="match status" value="1"/>
</dbReference>
<evidence type="ECO:0000256" key="2">
    <source>
        <dbReference type="ARBA" id="ARBA00022448"/>
    </source>
</evidence>
<dbReference type="InterPro" id="IPR003439">
    <property type="entry name" value="ABC_transporter-like_ATP-bd"/>
</dbReference>
<dbReference type="InterPro" id="IPR017871">
    <property type="entry name" value="ABC_transporter-like_CS"/>
</dbReference>
<dbReference type="GO" id="GO:0005524">
    <property type="term" value="F:ATP binding"/>
    <property type="evidence" value="ECO:0007669"/>
    <property type="project" value="UniProtKB-KW"/>
</dbReference>
<dbReference type="AlphaFoldDB" id="A0A1A5YF81"/>